<dbReference type="InterPro" id="IPR036672">
    <property type="entry name" value="TCL1_MTCP1_sf"/>
</dbReference>
<protein>
    <submittedName>
        <fullName evidence="3">Protein TCL1B2-like isoform X2</fullName>
    </submittedName>
</protein>
<sequence length="118" mass="13659">MAAAPLIHPVTLIRDTPGYYRDEYHRLWMVLCLGFTSDHPIHNTPGAGITVTLWRVEECCKIPLSYYFPSVTCLPRMWQKYSYFSYSGTDSSFWIIEEHVRIGEVEQLVLQMEGQVGL</sequence>
<comment type="similarity">
    <text evidence="1">Belongs to the TCL1 family.</text>
</comment>
<dbReference type="Proteomes" id="UP000886700">
    <property type="component" value="Unplaced"/>
</dbReference>
<gene>
    <name evidence="3" type="primary">LOC110340609</name>
</gene>
<dbReference type="GeneID" id="110340609"/>
<dbReference type="RefSeq" id="XP_040598489.1">
    <property type="nucleotide sequence ID" value="XM_040742555.1"/>
</dbReference>
<dbReference type="SUPFAM" id="SSF50904">
    <property type="entry name" value="Oncogene products"/>
    <property type="match status" value="1"/>
</dbReference>
<dbReference type="PANTHER" id="PTHR14060">
    <property type="entry name" value="PROTEIN P13 MTCP-1"/>
    <property type="match status" value="1"/>
</dbReference>
<accession>A0ABM2X6J1</accession>
<proteinExistence type="inferred from homology"/>
<organism evidence="2 3">
    <name type="scientific">Mesocricetus auratus</name>
    <name type="common">Golden hamster</name>
    <dbReference type="NCBI Taxonomy" id="10036"/>
    <lineage>
        <taxon>Eukaryota</taxon>
        <taxon>Metazoa</taxon>
        <taxon>Chordata</taxon>
        <taxon>Craniata</taxon>
        <taxon>Vertebrata</taxon>
        <taxon>Euteleostomi</taxon>
        <taxon>Mammalia</taxon>
        <taxon>Eutheria</taxon>
        <taxon>Euarchontoglires</taxon>
        <taxon>Glires</taxon>
        <taxon>Rodentia</taxon>
        <taxon>Myomorpha</taxon>
        <taxon>Muroidea</taxon>
        <taxon>Cricetidae</taxon>
        <taxon>Cricetinae</taxon>
        <taxon>Mesocricetus</taxon>
    </lineage>
</organism>
<name>A0ABM2X6J1_MESAU</name>
<keyword evidence="2" id="KW-1185">Reference proteome</keyword>
<evidence type="ECO:0000313" key="3">
    <source>
        <dbReference type="RefSeq" id="XP_040598489.1"/>
    </source>
</evidence>
<reference evidence="3" key="1">
    <citation type="submission" date="2025-08" db="UniProtKB">
        <authorList>
            <consortium name="RefSeq"/>
        </authorList>
    </citation>
    <scope>IDENTIFICATION</scope>
    <source>
        <tissue evidence="3">Liver</tissue>
    </source>
</reference>
<evidence type="ECO:0000313" key="2">
    <source>
        <dbReference type="Proteomes" id="UP000886700"/>
    </source>
</evidence>
<dbReference type="PANTHER" id="PTHR14060:SF2">
    <property type="entry name" value="T-CELL LEUKEMIA_LYMPHOMA PROTEIN 1B"/>
    <property type="match status" value="1"/>
</dbReference>
<dbReference type="Pfam" id="PF01840">
    <property type="entry name" value="TCL1_MTCP1"/>
    <property type="match status" value="1"/>
</dbReference>
<dbReference type="InterPro" id="IPR004832">
    <property type="entry name" value="TCL1_MTCP1"/>
</dbReference>
<evidence type="ECO:0000256" key="1">
    <source>
        <dbReference type="ARBA" id="ARBA00006399"/>
    </source>
</evidence>
<dbReference type="Gene3D" id="2.40.15.10">
    <property type="entry name" value="TCL1/MTCP1"/>
    <property type="match status" value="1"/>
</dbReference>